<feature type="region of interest" description="Disordered" evidence="1">
    <location>
        <begin position="691"/>
        <end position="900"/>
    </location>
</feature>
<reference evidence="3" key="2">
    <citation type="journal article" date="2022" name="Microb. Genom.">
        <title>A chromosome-scale genome assembly of the tomato pathogen Cladosporium fulvum reveals a compartmentalized genome architecture and the presence of a dispensable chromosome.</title>
        <authorList>
            <person name="Zaccaron A.Z."/>
            <person name="Chen L.H."/>
            <person name="Samaras A."/>
            <person name="Stergiopoulos I."/>
        </authorList>
    </citation>
    <scope>NUCLEOTIDE SEQUENCE</scope>
    <source>
        <strain evidence="3">Race5_Kim</strain>
    </source>
</reference>
<evidence type="ECO:0000313" key="4">
    <source>
        <dbReference type="Proteomes" id="UP000756132"/>
    </source>
</evidence>
<proteinExistence type="predicted"/>
<dbReference type="PANTHER" id="PTHR28019:SF7">
    <property type="entry name" value="SUR7 PROTEIN"/>
    <property type="match status" value="1"/>
</dbReference>
<organism evidence="3 4">
    <name type="scientific">Passalora fulva</name>
    <name type="common">Tomato leaf mold</name>
    <name type="synonym">Cladosporium fulvum</name>
    <dbReference type="NCBI Taxonomy" id="5499"/>
    <lineage>
        <taxon>Eukaryota</taxon>
        <taxon>Fungi</taxon>
        <taxon>Dikarya</taxon>
        <taxon>Ascomycota</taxon>
        <taxon>Pezizomycotina</taxon>
        <taxon>Dothideomycetes</taxon>
        <taxon>Dothideomycetidae</taxon>
        <taxon>Mycosphaerellales</taxon>
        <taxon>Mycosphaerellaceae</taxon>
        <taxon>Fulvia</taxon>
    </lineage>
</organism>
<dbReference type="InterPro" id="IPR009571">
    <property type="entry name" value="SUR7/Rim9-like_fungi"/>
</dbReference>
<feature type="region of interest" description="Disordered" evidence="1">
    <location>
        <begin position="470"/>
        <end position="655"/>
    </location>
</feature>
<feature type="region of interest" description="Disordered" evidence="1">
    <location>
        <begin position="348"/>
        <end position="370"/>
    </location>
</feature>
<feature type="compositionally biased region" description="Basic and acidic residues" evidence="1">
    <location>
        <begin position="500"/>
        <end position="538"/>
    </location>
</feature>
<name>A0A9Q8L8I1_PASFU</name>
<keyword evidence="2" id="KW-1133">Transmembrane helix</keyword>
<feature type="compositionally biased region" description="Basic and acidic residues" evidence="1">
    <location>
        <begin position="574"/>
        <end position="587"/>
    </location>
</feature>
<feature type="transmembrane region" description="Helical" evidence="2">
    <location>
        <begin position="1089"/>
        <end position="1112"/>
    </location>
</feature>
<feature type="compositionally biased region" description="Polar residues" evidence="1">
    <location>
        <begin position="818"/>
        <end position="832"/>
    </location>
</feature>
<dbReference type="KEGG" id="ffu:CLAFUR5_00961"/>
<keyword evidence="2" id="KW-0472">Membrane</keyword>
<gene>
    <name evidence="3" type="ORF">CLAFUR5_00961</name>
</gene>
<sequence length="1203" mass="134396">MANNNVPYMTIPPPPLPDVYWPRNATSFTPGTDDGAEVEYSIRYERRSELSRGSAIPCDGTDERLSHAHIRTREEPLPGSTKSGSGVPSLAIYHICRICLRPRSARYHQEHPIPEDGLPPPPGICRRCRVAPAEETRKVTHIVEEHDSNDIKLGIRAFVPDEDYYSNQEMREKRAAYLLRHAEWQEIEPPRRNVREEDSRDHSYKHIRVNEPSSPSSMDDATETEQKGYIYRHLHVAAPPPPPPVATQPASPKRKEYIHRHIHVGVPPPPVIMAPSSKSTTCPGTAAQEVSDAPAKTSTKGKVRPEEVTVQYRQWPGLPPPPPMSTTGVRDATTKVNPAMDEQVAWTTSSQTAARQHSRSHRSVPSETEIRRLARDEVVRYRQAERKLEAHTDPYAHGKMVQVERVPVERRIESVRDVPEEKPWARPSESARRDSGVVLKAHVRAAKHKEEKQEVVVVCETGQKPRDVVTRQHRAAIPPPSSSASSAQDMPPFSQIGRASRSEKAVSEVQGKAEHWTTEPAQELDRETQTPIHSEKPDSLVGKWTSHDYWNEGEVAKTVLTSSTRRGNLKAKRLPKEDPGDGDRSSYRDNQTTSYERQFQSANSCATASDRPSRKRDLPYPQEDAVPVSMPSPRSHMSNRNDSPLSEPAPRDGDKEWIYVRRTVQSADCPWAKHIFDDDRRSDLDYKETKERFVHRKAGQDSPKTVTPPSKRRASDVISRVRFSNKLDVSPTPPDSDASSSEFRRSGLMKHQHDGPASNAFSAEGVEKADRGRSGSRTVTRGERGYYYERDTVRTREREYHEADRDRTPRPSDRGQRRSGTSETATGPSTLPSDIRPLARAFSESPSRETLRETARRQKPLQKPDSNGPYTVEHNRSDSVEAFDGSTVTTSSRSSSDKERRILDTRQLLAMRALALLPIALIAASLVLTFLCLFAGSSKGFLEDYAVLTLNTSRIGYLEALDSSSDNPIVDLTDGATEGIQDEIQDTINSIAQELGLHDFYSAHLMSYCEGYYAPKAVPDATLKRSDITHNVTGCSGRTAMYDFNPQRILRTELDNSGHGNIDLVSNLHWPEDISDGIKAVRIAARAAFVLYCVAIGFEGTALVLAIVSFFLDGRLSAFANMFVEWMAFLVIGIASALTTAIAVKGADVINEHGDEIGIQAERGNKFLILTWVATGSMLLASIVWCFDCVLGSRRRRADTKYD</sequence>
<dbReference type="GO" id="GO:0031505">
    <property type="term" value="P:fungal-type cell wall organization"/>
    <property type="evidence" value="ECO:0007669"/>
    <property type="project" value="TreeGrafter"/>
</dbReference>
<dbReference type="InterPro" id="IPR052413">
    <property type="entry name" value="SUR7_domain"/>
</dbReference>
<feature type="compositionally biased region" description="Polar residues" evidence="1">
    <location>
        <begin position="635"/>
        <end position="644"/>
    </location>
</feature>
<dbReference type="Proteomes" id="UP000756132">
    <property type="component" value="Chromosome 1"/>
</dbReference>
<feature type="compositionally biased region" description="Basic and acidic residues" evidence="1">
    <location>
        <begin position="780"/>
        <end position="816"/>
    </location>
</feature>
<feature type="transmembrane region" description="Helical" evidence="2">
    <location>
        <begin position="1124"/>
        <end position="1146"/>
    </location>
</feature>
<protein>
    <submittedName>
        <fullName evidence="3">Uncharacterized protein</fullName>
    </submittedName>
</protein>
<evidence type="ECO:0000313" key="3">
    <source>
        <dbReference type="EMBL" id="UJO12891.1"/>
    </source>
</evidence>
<dbReference type="PANTHER" id="PTHR28019">
    <property type="entry name" value="CELL MEMBRANE PROTEIN YLR413W-RELATED"/>
    <property type="match status" value="1"/>
</dbReference>
<dbReference type="RefSeq" id="XP_047757257.1">
    <property type="nucleotide sequence ID" value="XM_047900109.1"/>
</dbReference>
<dbReference type="GO" id="GO:0005886">
    <property type="term" value="C:plasma membrane"/>
    <property type="evidence" value="ECO:0007669"/>
    <property type="project" value="InterPro"/>
</dbReference>
<dbReference type="GO" id="GO:0051285">
    <property type="term" value="C:cell cortex of cell tip"/>
    <property type="evidence" value="ECO:0007669"/>
    <property type="project" value="TreeGrafter"/>
</dbReference>
<reference evidence="3" key="1">
    <citation type="submission" date="2021-12" db="EMBL/GenBank/DDBJ databases">
        <authorList>
            <person name="Zaccaron A."/>
            <person name="Stergiopoulos I."/>
        </authorList>
    </citation>
    <scope>NUCLEOTIDE SEQUENCE</scope>
    <source>
        <strain evidence="3">Race5_Kim</strain>
    </source>
</reference>
<feature type="transmembrane region" description="Helical" evidence="2">
    <location>
        <begin position="909"/>
        <end position="935"/>
    </location>
</feature>
<keyword evidence="4" id="KW-1185">Reference proteome</keyword>
<dbReference type="Pfam" id="PF06687">
    <property type="entry name" value="SUR7"/>
    <property type="match status" value="1"/>
</dbReference>
<keyword evidence="2" id="KW-0812">Transmembrane</keyword>
<feature type="compositionally biased region" description="Polar residues" evidence="1">
    <location>
        <begin position="588"/>
        <end position="607"/>
    </location>
</feature>
<dbReference type="EMBL" id="CP090163">
    <property type="protein sequence ID" value="UJO12891.1"/>
    <property type="molecule type" value="Genomic_DNA"/>
</dbReference>
<accession>A0A9Q8L8I1</accession>
<dbReference type="GeneID" id="71980839"/>
<dbReference type="OrthoDB" id="4159154at2759"/>
<evidence type="ECO:0000256" key="1">
    <source>
        <dbReference type="SAM" id="MobiDB-lite"/>
    </source>
</evidence>
<feature type="compositionally biased region" description="Basic and acidic residues" evidence="1">
    <location>
        <begin position="846"/>
        <end position="856"/>
    </location>
</feature>
<dbReference type="AlphaFoldDB" id="A0A9Q8L8I1"/>
<feature type="region of interest" description="Disordered" evidence="1">
    <location>
        <begin position="276"/>
        <end position="303"/>
    </location>
</feature>
<evidence type="ECO:0000256" key="2">
    <source>
        <dbReference type="SAM" id="Phobius"/>
    </source>
</evidence>
<feature type="transmembrane region" description="Helical" evidence="2">
    <location>
        <begin position="1167"/>
        <end position="1185"/>
    </location>
</feature>